<dbReference type="PANTHER" id="PTHR24305">
    <property type="entry name" value="CYTOCHROME P450"/>
    <property type="match status" value="1"/>
</dbReference>
<dbReference type="InterPro" id="IPR002401">
    <property type="entry name" value="Cyt_P450_E_grp-I"/>
</dbReference>
<comment type="cofactor">
    <cofactor evidence="1">
        <name>heme</name>
        <dbReference type="ChEBI" id="CHEBI:30413"/>
    </cofactor>
</comment>
<protein>
    <recommendedName>
        <fullName evidence="8">Cytochrome P450</fullName>
    </recommendedName>
</protein>
<dbReference type="InterPro" id="IPR050121">
    <property type="entry name" value="Cytochrome_P450_monoxygenase"/>
</dbReference>
<comment type="similarity">
    <text evidence="2 5">Belongs to the cytochrome P450 family.</text>
</comment>
<dbReference type="PANTHER" id="PTHR24305:SF166">
    <property type="entry name" value="CYTOCHROME P450 12A4, MITOCHONDRIAL-RELATED"/>
    <property type="match status" value="1"/>
</dbReference>
<reference evidence="6 7" key="1">
    <citation type="submission" date="2024-02" db="EMBL/GenBank/DDBJ databases">
        <title>Discinaceae phylogenomics.</title>
        <authorList>
            <person name="Dirks A.C."/>
            <person name="James T.Y."/>
        </authorList>
    </citation>
    <scope>NUCLEOTIDE SEQUENCE [LARGE SCALE GENOMIC DNA]</scope>
    <source>
        <strain evidence="6 7">ACD0624</strain>
    </source>
</reference>
<evidence type="ECO:0000256" key="5">
    <source>
        <dbReference type="RuleBase" id="RU000461"/>
    </source>
</evidence>
<evidence type="ECO:0000256" key="2">
    <source>
        <dbReference type="ARBA" id="ARBA00010617"/>
    </source>
</evidence>
<dbReference type="InterPro" id="IPR017972">
    <property type="entry name" value="Cyt_P450_CS"/>
</dbReference>
<keyword evidence="5" id="KW-0560">Oxidoreductase</keyword>
<dbReference type="InterPro" id="IPR001128">
    <property type="entry name" value="Cyt_P450"/>
</dbReference>
<evidence type="ECO:0008006" key="8">
    <source>
        <dbReference type="Google" id="ProtNLM"/>
    </source>
</evidence>
<keyword evidence="3 5" id="KW-0479">Metal-binding</keyword>
<dbReference type="SUPFAM" id="SSF48264">
    <property type="entry name" value="Cytochrome P450"/>
    <property type="match status" value="1"/>
</dbReference>
<proteinExistence type="inferred from homology"/>
<dbReference type="EMBL" id="JBBBZM010000154">
    <property type="protein sequence ID" value="KAL0632717.1"/>
    <property type="molecule type" value="Genomic_DNA"/>
</dbReference>
<dbReference type="Proteomes" id="UP001447188">
    <property type="component" value="Unassembled WGS sequence"/>
</dbReference>
<keyword evidence="5" id="KW-0503">Monooxygenase</keyword>
<dbReference type="PROSITE" id="PS00086">
    <property type="entry name" value="CYTOCHROME_P450"/>
    <property type="match status" value="1"/>
</dbReference>
<gene>
    <name evidence="6" type="ORF">Q9L58_008385</name>
</gene>
<dbReference type="Gene3D" id="1.10.630.10">
    <property type="entry name" value="Cytochrome P450"/>
    <property type="match status" value="1"/>
</dbReference>
<dbReference type="PRINTS" id="PR00385">
    <property type="entry name" value="P450"/>
</dbReference>
<keyword evidence="7" id="KW-1185">Reference proteome</keyword>
<sequence>MLAILIISSLPLYVLYVVYEYLNSPLRNIPAAHPTTPFSSLWILSRTLTGQRNRSIHAAHLKHGSIIRLGPSEISINDPALVKTVYSAGNSFDKPAWYHIFTNYGSQPLFALLHGKPHAQRKKMLSKIYSKSSISNSPSLATTISTCLESHLIPSLSSQETHEVHDLFNALAMDLVTAHLFTSRNSTRFLESKLERHHFFEDLYQSRRKYFAWSSEVPILVWLVGKATFGRFRIVPGWVDDVNTEIENWNMKMCQACEDNMADEKTDDEDCVYYRLRSRGILSQLEAASEVLDHIGAGHETTGVALTYITHHLSLSPHHQALLRAEIVSVGVSPTFKQVDSLPLLNAIILETLRLNPPIPGSQRRVTPKAGCTLGEYHIPGGVIVAGQSWSLHRGFWHDPEVWRPERWLEGSGDKEGGERWLWMFGSGGRGCVGKWLATYEMKMTLAAIYSRFETSVVDDEGIEMDDR</sequence>
<keyword evidence="4 5" id="KW-0408">Iron</keyword>
<comment type="caution">
    <text evidence="6">The sequence shown here is derived from an EMBL/GenBank/DDBJ whole genome shotgun (WGS) entry which is preliminary data.</text>
</comment>
<evidence type="ECO:0000256" key="3">
    <source>
        <dbReference type="ARBA" id="ARBA00022723"/>
    </source>
</evidence>
<evidence type="ECO:0000256" key="4">
    <source>
        <dbReference type="ARBA" id="ARBA00023004"/>
    </source>
</evidence>
<evidence type="ECO:0000313" key="6">
    <source>
        <dbReference type="EMBL" id="KAL0632717.1"/>
    </source>
</evidence>
<dbReference type="PRINTS" id="PR00463">
    <property type="entry name" value="EP450I"/>
</dbReference>
<dbReference type="Pfam" id="PF00067">
    <property type="entry name" value="p450"/>
    <property type="match status" value="1"/>
</dbReference>
<evidence type="ECO:0000313" key="7">
    <source>
        <dbReference type="Proteomes" id="UP001447188"/>
    </source>
</evidence>
<evidence type="ECO:0000256" key="1">
    <source>
        <dbReference type="ARBA" id="ARBA00001971"/>
    </source>
</evidence>
<accession>A0ABR3G9U4</accession>
<dbReference type="InterPro" id="IPR036396">
    <property type="entry name" value="Cyt_P450_sf"/>
</dbReference>
<organism evidence="6 7">
    <name type="scientific">Discina gigas</name>
    <dbReference type="NCBI Taxonomy" id="1032678"/>
    <lineage>
        <taxon>Eukaryota</taxon>
        <taxon>Fungi</taxon>
        <taxon>Dikarya</taxon>
        <taxon>Ascomycota</taxon>
        <taxon>Pezizomycotina</taxon>
        <taxon>Pezizomycetes</taxon>
        <taxon>Pezizales</taxon>
        <taxon>Discinaceae</taxon>
        <taxon>Discina</taxon>
    </lineage>
</organism>
<keyword evidence="5" id="KW-0349">Heme</keyword>
<name>A0ABR3G9U4_9PEZI</name>